<sequence length="193" mass="22255">MDILLVAKIHQHIFADTFNPKDRPYSDLAYNLEAAIREKNVRYLLSILANGKGFNDKSKEVFCDIIGIPRVYLLKEIKAAIANHCGCSVDSIDLHEQYHAALRLFERRQKELNDKFANAEEIVQMIEQKIASGYTRVGTENRKTFLINEQTNMGWPLNRTQIKEYAKAKLELMDVEKQYHSSEYRTLFGVVAA</sequence>
<dbReference type="Proteomes" id="UP000323819">
    <property type="component" value="Unassembled WGS sequence"/>
</dbReference>
<evidence type="ECO:0000313" key="2">
    <source>
        <dbReference type="EMBL" id="TXX67165.1"/>
    </source>
</evidence>
<dbReference type="EMBL" id="VSIJ01000005">
    <property type="protein sequence ID" value="TXX67165.1"/>
    <property type="molecule type" value="Genomic_DNA"/>
</dbReference>
<accession>A0ABD7SSR3</accession>
<keyword evidence="1" id="KW-0175">Coiled coil</keyword>
<organism evidence="2 3">
    <name type="scientific">Vibrio cholerae</name>
    <dbReference type="NCBI Taxonomy" id="666"/>
    <lineage>
        <taxon>Bacteria</taxon>
        <taxon>Pseudomonadati</taxon>
        <taxon>Pseudomonadota</taxon>
        <taxon>Gammaproteobacteria</taxon>
        <taxon>Vibrionales</taxon>
        <taxon>Vibrionaceae</taxon>
        <taxon>Vibrio</taxon>
    </lineage>
</organism>
<feature type="coiled-coil region" evidence="1">
    <location>
        <begin position="102"/>
        <end position="129"/>
    </location>
</feature>
<name>A0ABD7SSR3_VIBCL</name>
<comment type="caution">
    <text evidence="2">The sequence shown here is derived from an EMBL/GenBank/DDBJ whole genome shotgun (WGS) entry which is preliminary data.</text>
</comment>
<dbReference type="AlphaFoldDB" id="A0ABD7SSR3"/>
<dbReference type="RefSeq" id="WP_148521289.1">
    <property type="nucleotide sequence ID" value="NZ_JAYDBU010000005.1"/>
</dbReference>
<evidence type="ECO:0000313" key="3">
    <source>
        <dbReference type="Proteomes" id="UP000323819"/>
    </source>
</evidence>
<gene>
    <name evidence="2" type="ORF">FXF03_00940</name>
</gene>
<protein>
    <submittedName>
        <fullName evidence="2">Uncharacterized protein</fullName>
    </submittedName>
</protein>
<evidence type="ECO:0000256" key="1">
    <source>
        <dbReference type="SAM" id="Coils"/>
    </source>
</evidence>
<reference evidence="2 3" key="1">
    <citation type="submission" date="2019-06" db="EMBL/GenBank/DDBJ databases">
        <title>Vibrio cholerae phylogeny based on whole-genome sequencing reveals genetic diversity and population strucutre.</title>
        <authorList>
            <person name="Zhiqiu Y."/>
            <person name="Bin L."/>
            <person name="Lingyan J."/>
        </authorList>
    </citation>
    <scope>NUCLEOTIDE SEQUENCE [LARGE SCALE GENOMIC DNA]</scope>
    <source>
        <strain evidence="2 3">N2814</strain>
    </source>
</reference>
<proteinExistence type="predicted"/>